<dbReference type="SUPFAM" id="SSF48452">
    <property type="entry name" value="TPR-like"/>
    <property type="match status" value="1"/>
</dbReference>
<evidence type="ECO:0000313" key="1">
    <source>
        <dbReference type="EMBL" id="BBZ42038.1"/>
    </source>
</evidence>
<gene>
    <name evidence="1" type="ORF">MCNS_51010</name>
</gene>
<proteinExistence type="predicted"/>
<dbReference type="EMBL" id="AP022613">
    <property type="protein sequence ID" value="BBZ42038.1"/>
    <property type="molecule type" value="Genomic_DNA"/>
</dbReference>
<dbReference type="Proteomes" id="UP000467385">
    <property type="component" value="Chromosome"/>
</dbReference>
<dbReference type="AlphaFoldDB" id="A0A7I7YJN8"/>
<reference evidence="1 2" key="1">
    <citation type="journal article" date="2019" name="Emerg. Microbes Infect.">
        <title>Comprehensive subspecies identification of 175 nontuberculous mycobacteria species based on 7547 genomic profiles.</title>
        <authorList>
            <person name="Matsumoto Y."/>
            <person name="Kinjo T."/>
            <person name="Motooka D."/>
            <person name="Nabeya D."/>
            <person name="Jung N."/>
            <person name="Uechi K."/>
            <person name="Horii T."/>
            <person name="Iida T."/>
            <person name="Fujita J."/>
            <person name="Nakamura S."/>
        </authorList>
    </citation>
    <scope>NUCLEOTIDE SEQUENCE [LARGE SCALE GENOMIC DNA]</scope>
    <source>
        <strain evidence="1 2">JCM 14738</strain>
    </source>
</reference>
<keyword evidence="2" id="KW-1185">Reference proteome</keyword>
<accession>A0A7I7YJN8</accession>
<dbReference type="Gene3D" id="1.25.40.10">
    <property type="entry name" value="Tetratricopeptide repeat domain"/>
    <property type="match status" value="1"/>
</dbReference>
<name>A0A7I7YJN8_9MYCO</name>
<protein>
    <recommendedName>
        <fullName evidence="3">Tetratricopeptide repeat family protein</fullName>
    </recommendedName>
</protein>
<evidence type="ECO:0000313" key="2">
    <source>
        <dbReference type="Proteomes" id="UP000467385"/>
    </source>
</evidence>
<organism evidence="1 2">
    <name type="scientific">Mycobacterium conspicuum</name>
    <dbReference type="NCBI Taxonomy" id="44010"/>
    <lineage>
        <taxon>Bacteria</taxon>
        <taxon>Bacillati</taxon>
        <taxon>Actinomycetota</taxon>
        <taxon>Actinomycetes</taxon>
        <taxon>Mycobacteriales</taxon>
        <taxon>Mycobacteriaceae</taxon>
        <taxon>Mycobacterium</taxon>
    </lineage>
</organism>
<evidence type="ECO:0008006" key="3">
    <source>
        <dbReference type="Google" id="ProtNLM"/>
    </source>
</evidence>
<dbReference type="InterPro" id="IPR011990">
    <property type="entry name" value="TPR-like_helical_dom_sf"/>
</dbReference>
<sequence>MRLIGSTPGGGRDSLTRPPLRFAPQRTYDAAVSISGELERARRLIFAADEVAARDLLMSLVPQIVDADRDDLMLEVFAQLGEIYLVRGASDAAREFVGRIRDCLAIYLEMAAGAMPNAAAQVRMSGAEVAQMVCRYSRRAQFLEIGLSAAQGDHEGAEAALTALGDVDTGAEFPALADEHAFLLTYARVLCATALCDDDLHLRSVPLWTQVLAAVDRAQQGDEAADFLRVLAATGYGRFCVETGRLTEAEPWLRRAQARASANGWELASARAQLERAAMNWSARDRAATERLVSEAHPVISRYDRGHDMARCWLYLGLTRLAVGGLEAADQCWRHAERCWRKLGRPLPMHRILLQRSWIAIFRGRFDEAVELIAQAREWLDSSPRSSWLQYAQLDNHLGTVWRADALTDLGFDAAGDPSDTLEEVEARQATSLGIIRAEVDSPEFRRAAAKLEQAAELKVPAALAVDSVRYSIADADARSRWATYISAPILAGAFAVAQEWENTELISELVEYHSARGTFSNEPQHQEASDWASTATAPVLVDAEDPALSAAGPAPGGQATLTRLGPLPPLRMQPDAPPILSHYRALALQRYGRDVTAAEPVWSTWP</sequence>